<dbReference type="Pfam" id="PF00215">
    <property type="entry name" value="OMPdecase"/>
    <property type="match status" value="1"/>
</dbReference>
<dbReference type="HAMAP" id="MF_01200_B">
    <property type="entry name" value="OMPdecase_type1_B"/>
    <property type="match status" value="1"/>
</dbReference>
<dbReference type="InterPro" id="IPR047596">
    <property type="entry name" value="OMPdecase_bac"/>
</dbReference>
<dbReference type="Gene3D" id="3.20.20.70">
    <property type="entry name" value="Aldolase class I"/>
    <property type="match status" value="1"/>
</dbReference>
<comment type="subunit">
    <text evidence="3 9">Homodimer.</text>
</comment>
<feature type="binding site" evidence="9 11">
    <location>
        <position position="191"/>
    </location>
    <ligand>
        <name>substrate</name>
    </ligand>
</feature>
<evidence type="ECO:0000256" key="7">
    <source>
        <dbReference type="ARBA" id="ARBA00049157"/>
    </source>
</evidence>
<dbReference type="Proteomes" id="UP000744438">
    <property type="component" value="Unassembled WGS sequence"/>
</dbReference>
<evidence type="ECO:0000256" key="1">
    <source>
        <dbReference type="ARBA" id="ARBA00002356"/>
    </source>
</evidence>
<evidence type="ECO:0000256" key="11">
    <source>
        <dbReference type="PIRSR" id="PIRSR614732-2"/>
    </source>
</evidence>
<dbReference type="PROSITE" id="PS00156">
    <property type="entry name" value="OMPDECASE"/>
    <property type="match status" value="1"/>
</dbReference>
<evidence type="ECO:0000256" key="12">
    <source>
        <dbReference type="RuleBase" id="RU000512"/>
    </source>
</evidence>
<evidence type="ECO:0000256" key="4">
    <source>
        <dbReference type="ARBA" id="ARBA00022793"/>
    </source>
</evidence>
<keyword evidence="6 9" id="KW-0456">Lyase</keyword>
<dbReference type="GO" id="GO:0005829">
    <property type="term" value="C:cytosol"/>
    <property type="evidence" value="ECO:0007669"/>
    <property type="project" value="TreeGrafter"/>
</dbReference>
<accession>A0A937I7D0</accession>
<comment type="catalytic activity">
    <reaction evidence="7 9 12">
        <text>orotidine 5'-phosphate + H(+) = UMP + CO2</text>
        <dbReference type="Rhea" id="RHEA:11596"/>
        <dbReference type="ChEBI" id="CHEBI:15378"/>
        <dbReference type="ChEBI" id="CHEBI:16526"/>
        <dbReference type="ChEBI" id="CHEBI:57538"/>
        <dbReference type="ChEBI" id="CHEBI:57865"/>
        <dbReference type="EC" id="4.1.1.23"/>
    </reaction>
</comment>
<gene>
    <name evidence="9 14" type="primary">pyrF</name>
    <name evidence="14" type="ORF">ISQ63_02570</name>
</gene>
<dbReference type="NCBIfam" id="TIGR01740">
    <property type="entry name" value="pyrF"/>
    <property type="match status" value="1"/>
</dbReference>
<feature type="active site" description="For OMPdecase activity" evidence="10">
    <location>
        <position position="63"/>
    </location>
</feature>
<dbReference type="GO" id="GO:0004590">
    <property type="term" value="F:orotidine-5'-phosphate decarboxylase activity"/>
    <property type="evidence" value="ECO:0007669"/>
    <property type="project" value="UniProtKB-UniRule"/>
</dbReference>
<evidence type="ECO:0000256" key="5">
    <source>
        <dbReference type="ARBA" id="ARBA00022975"/>
    </source>
</evidence>
<keyword evidence="5 9" id="KW-0665">Pyrimidine biosynthesis</keyword>
<evidence type="ECO:0000313" key="15">
    <source>
        <dbReference type="Proteomes" id="UP000744438"/>
    </source>
</evidence>
<evidence type="ECO:0000313" key="14">
    <source>
        <dbReference type="EMBL" id="MBL6811751.1"/>
    </source>
</evidence>
<feature type="domain" description="Orotidine 5'-phosphate decarboxylase" evidence="13">
    <location>
        <begin position="8"/>
        <end position="227"/>
    </location>
</feature>
<feature type="binding site" evidence="9 11">
    <location>
        <position position="212"/>
    </location>
    <ligand>
        <name>substrate</name>
    </ligand>
</feature>
<reference evidence="14" key="1">
    <citation type="submission" date="2020-10" db="EMBL/GenBank/DDBJ databases">
        <title>Microbiome of the Black Sea water column analyzed by genome centric metagenomics.</title>
        <authorList>
            <person name="Cabello-Yeves P.J."/>
            <person name="Callieri C."/>
            <person name="Picazo A."/>
            <person name="Mehrshad M."/>
            <person name="Haro-Moreno J.M."/>
            <person name="Roda-Garcia J."/>
            <person name="Dzembekova N."/>
            <person name="Slabakova V."/>
            <person name="Slabakova N."/>
            <person name="Moncheva S."/>
            <person name="Rodriguez-Valera F."/>
        </authorList>
    </citation>
    <scope>NUCLEOTIDE SEQUENCE</scope>
    <source>
        <strain evidence="14">BS307-5m-G49</strain>
    </source>
</reference>
<comment type="pathway">
    <text evidence="2 9 12">Pyrimidine metabolism; UMP biosynthesis via de novo pathway; UMP from orotate: step 2/2.</text>
</comment>
<dbReference type="PANTHER" id="PTHR32119">
    <property type="entry name" value="OROTIDINE 5'-PHOSPHATE DECARBOXYLASE"/>
    <property type="match status" value="1"/>
</dbReference>
<comment type="function">
    <text evidence="1 9">Catalyzes the decarboxylation of orotidine 5'-monophosphate (OMP) to uridine 5'-monophosphate (UMP).</text>
</comment>
<dbReference type="NCBIfam" id="NF001273">
    <property type="entry name" value="PRK00230.1"/>
    <property type="match status" value="1"/>
</dbReference>
<feature type="binding site" evidence="9 11">
    <location>
        <position position="122"/>
    </location>
    <ligand>
        <name>substrate</name>
    </ligand>
</feature>
<evidence type="ECO:0000256" key="2">
    <source>
        <dbReference type="ARBA" id="ARBA00004861"/>
    </source>
</evidence>
<evidence type="ECO:0000256" key="6">
    <source>
        <dbReference type="ARBA" id="ARBA00023239"/>
    </source>
</evidence>
<dbReference type="InterPro" id="IPR014732">
    <property type="entry name" value="OMPdecase"/>
</dbReference>
<dbReference type="InterPro" id="IPR013785">
    <property type="entry name" value="Aldolase_TIM"/>
</dbReference>
<keyword evidence="4 9" id="KW-0210">Decarboxylase</keyword>
<comment type="caution">
    <text evidence="14">The sequence shown here is derived from an EMBL/GenBank/DDBJ whole genome shotgun (WGS) entry which is preliminary data.</text>
</comment>
<dbReference type="InterPro" id="IPR011060">
    <property type="entry name" value="RibuloseP-bd_barrel"/>
</dbReference>
<feature type="binding site" evidence="9">
    <location>
        <begin position="63"/>
        <end position="72"/>
    </location>
    <ligand>
        <name>substrate</name>
    </ligand>
</feature>
<dbReference type="GO" id="GO:0044205">
    <property type="term" value="P:'de novo' UMP biosynthetic process"/>
    <property type="evidence" value="ECO:0007669"/>
    <property type="project" value="UniProtKB-UniRule"/>
</dbReference>
<feature type="binding site" evidence="9 11">
    <location>
        <position position="211"/>
    </location>
    <ligand>
        <name>substrate</name>
    </ligand>
</feature>
<dbReference type="EC" id="4.1.1.23" evidence="9"/>
<dbReference type="InterPro" id="IPR018089">
    <property type="entry name" value="OMPdecase_AS"/>
</dbReference>
<evidence type="ECO:0000256" key="9">
    <source>
        <dbReference type="HAMAP-Rule" id="MF_01200"/>
    </source>
</evidence>
<feature type="active site" description="For OMPdecase activity" evidence="10">
    <location>
        <position position="65"/>
    </location>
</feature>
<dbReference type="EMBL" id="JADHQC010000010">
    <property type="protein sequence ID" value="MBL6811751.1"/>
    <property type="molecule type" value="Genomic_DNA"/>
</dbReference>
<evidence type="ECO:0000259" key="13">
    <source>
        <dbReference type="SMART" id="SM00934"/>
    </source>
</evidence>
<dbReference type="AlphaFoldDB" id="A0A937I7D0"/>
<evidence type="ECO:0000256" key="10">
    <source>
        <dbReference type="PIRSR" id="PIRSR614732-1"/>
    </source>
</evidence>
<dbReference type="PANTHER" id="PTHR32119:SF2">
    <property type="entry name" value="OROTIDINE 5'-PHOSPHATE DECARBOXYLASE"/>
    <property type="match status" value="1"/>
</dbReference>
<sequence>MKILKPKQIIVALDFDSIEEVNSVVRLLNPDIYRLKVGKQLYASEGPKILENLNKKGFDIFLDLKLHDIPNTVYKALKNLLNHKVWMTNIHLLGGEDMIQAAREAKEDTKSKAFLIGVSVLTSLSKKNIRNMGFNIEISELVKILSFSASKNNIDGVVCSAIEVPDIKENLGEDFITVTPGIRIQQENDDQSRVATLKEATKNGSDYIVLGRELTASKNIAKMIKKVESYII</sequence>
<dbReference type="SUPFAM" id="SSF51366">
    <property type="entry name" value="Ribulose-phoshate binding barrel"/>
    <property type="match status" value="1"/>
</dbReference>
<organism evidence="14 15">
    <name type="scientific">SAR86 cluster bacterium</name>
    <dbReference type="NCBI Taxonomy" id="2030880"/>
    <lineage>
        <taxon>Bacteria</taxon>
        <taxon>Pseudomonadati</taxon>
        <taxon>Pseudomonadota</taxon>
        <taxon>Gammaproteobacteria</taxon>
        <taxon>SAR86 cluster</taxon>
    </lineage>
</organism>
<feature type="binding site" evidence="9 11">
    <location>
        <position position="14"/>
    </location>
    <ligand>
        <name>substrate</name>
    </ligand>
</feature>
<evidence type="ECO:0000256" key="3">
    <source>
        <dbReference type="ARBA" id="ARBA00011738"/>
    </source>
</evidence>
<dbReference type="GO" id="GO:0006207">
    <property type="term" value="P:'de novo' pyrimidine nucleobase biosynthetic process"/>
    <property type="evidence" value="ECO:0007669"/>
    <property type="project" value="InterPro"/>
</dbReference>
<dbReference type="FunFam" id="3.20.20.70:FF:000015">
    <property type="entry name" value="Orotidine 5'-phosphate decarboxylase"/>
    <property type="match status" value="1"/>
</dbReference>
<name>A0A937I7D0_9GAMM</name>
<evidence type="ECO:0000256" key="8">
    <source>
        <dbReference type="ARBA" id="ARBA00061012"/>
    </source>
</evidence>
<feature type="binding site" evidence="9 11">
    <location>
        <position position="36"/>
    </location>
    <ligand>
        <name>substrate</name>
    </ligand>
</feature>
<feature type="active site" description="For OMPdecase activity" evidence="10">
    <location>
        <position position="68"/>
    </location>
</feature>
<dbReference type="InterPro" id="IPR001754">
    <property type="entry name" value="OMPdeCOase_dom"/>
</dbReference>
<feature type="binding site" evidence="9 11">
    <location>
        <position position="183"/>
    </location>
    <ligand>
        <name>substrate</name>
    </ligand>
</feature>
<protein>
    <recommendedName>
        <fullName evidence="9">Orotidine 5'-phosphate decarboxylase</fullName>
        <ecNumber evidence="9">4.1.1.23</ecNumber>
    </recommendedName>
    <alternativeName>
        <fullName evidence="9">OMP decarboxylase</fullName>
        <shortName evidence="9">OMPDCase</shortName>
        <shortName evidence="9">OMPdecase</shortName>
    </alternativeName>
</protein>
<dbReference type="CDD" id="cd04725">
    <property type="entry name" value="OMP_decarboxylase_like"/>
    <property type="match status" value="1"/>
</dbReference>
<feature type="active site" description="Proton donor" evidence="9">
    <location>
        <position position="65"/>
    </location>
</feature>
<dbReference type="SMART" id="SM00934">
    <property type="entry name" value="OMPdecase"/>
    <property type="match status" value="1"/>
</dbReference>
<comment type="similarity">
    <text evidence="8 9">Belongs to the OMP decarboxylase family. Type 1 subfamily.</text>
</comment>
<proteinExistence type="inferred from homology"/>